<organism evidence="4 5">
    <name type="scientific">Malus baccata</name>
    <name type="common">Siberian crab apple</name>
    <name type="synonym">Pyrus baccata</name>
    <dbReference type="NCBI Taxonomy" id="106549"/>
    <lineage>
        <taxon>Eukaryota</taxon>
        <taxon>Viridiplantae</taxon>
        <taxon>Streptophyta</taxon>
        <taxon>Embryophyta</taxon>
        <taxon>Tracheophyta</taxon>
        <taxon>Spermatophyta</taxon>
        <taxon>Magnoliopsida</taxon>
        <taxon>eudicotyledons</taxon>
        <taxon>Gunneridae</taxon>
        <taxon>Pentapetalae</taxon>
        <taxon>rosids</taxon>
        <taxon>fabids</taxon>
        <taxon>Rosales</taxon>
        <taxon>Rosaceae</taxon>
        <taxon>Amygdaloideae</taxon>
        <taxon>Maleae</taxon>
        <taxon>Malus</taxon>
    </lineage>
</organism>
<keyword evidence="1" id="KW-0479">Metal-binding</keyword>
<dbReference type="Proteomes" id="UP000315295">
    <property type="component" value="Unassembled WGS sequence"/>
</dbReference>
<sequence>MTTIIATQTIPKIPVVDFSREDCFKAGSSSWLSVRAEVCRALEEFSCFVAVMPNKVSPELHDTFFGSIRELFDFPVEIKSQTPQEMPRLDGHHVGPFNGSLVTGTDTERWHQFEHHFWPSGNDQYRYNLWQIVNNLLWIVQFLYTFQCYMRNYV</sequence>
<dbReference type="STRING" id="106549.A0A540KZM0"/>
<reference evidence="4 5" key="1">
    <citation type="journal article" date="2019" name="G3 (Bethesda)">
        <title>Sequencing of a Wild Apple (Malus baccata) Genome Unravels the Differences Between Cultivated and Wild Apple Species Regarding Disease Resistance and Cold Tolerance.</title>
        <authorList>
            <person name="Chen X."/>
        </authorList>
    </citation>
    <scope>NUCLEOTIDE SEQUENCE [LARGE SCALE GENOMIC DNA]</scope>
    <source>
        <strain evidence="5">cv. Shandingzi</strain>
        <tissue evidence="4">Leaves</tissue>
    </source>
</reference>
<dbReference type="InterPro" id="IPR026992">
    <property type="entry name" value="DIOX_N"/>
</dbReference>
<evidence type="ECO:0000256" key="2">
    <source>
        <dbReference type="ARBA" id="ARBA00023004"/>
    </source>
</evidence>
<evidence type="ECO:0000313" key="4">
    <source>
        <dbReference type="EMBL" id="TQD79665.1"/>
    </source>
</evidence>
<protein>
    <recommendedName>
        <fullName evidence="3">Non-haem dioxygenase N-terminal domain-containing protein</fullName>
    </recommendedName>
</protein>
<dbReference type="Pfam" id="PF14226">
    <property type="entry name" value="DIOX_N"/>
    <property type="match status" value="1"/>
</dbReference>
<comment type="caution">
    <text evidence="4">The sequence shown here is derived from an EMBL/GenBank/DDBJ whole genome shotgun (WGS) entry which is preliminary data.</text>
</comment>
<evidence type="ECO:0000256" key="1">
    <source>
        <dbReference type="ARBA" id="ARBA00022723"/>
    </source>
</evidence>
<evidence type="ECO:0000259" key="3">
    <source>
        <dbReference type="Pfam" id="PF14226"/>
    </source>
</evidence>
<keyword evidence="2" id="KW-0408">Iron</keyword>
<name>A0A540KZM0_MALBA</name>
<feature type="domain" description="Non-haem dioxygenase N-terminal" evidence="3">
    <location>
        <begin position="13"/>
        <end position="130"/>
    </location>
</feature>
<evidence type="ECO:0000313" key="5">
    <source>
        <dbReference type="Proteomes" id="UP000315295"/>
    </source>
</evidence>
<proteinExistence type="predicted"/>
<dbReference type="InterPro" id="IPR027443">
    <property type="entry name" value="IPNS-like_sf"/>
</dbReference>
<dbReference type="SUPFAM" id="SSF51197">
    <property type="entry name" value="Clavaminate synthase-like"/>
    <property type="match status" value="1"/>
</dbReference>
<keyword evidence="5" id="KW-1185">Reference proteome</keyword>
<dbReference type="Gene3D" id="2.60.120.330">
    <property type="entry name" value="B-lactam Antibiotic, Isopenicillin N Synthase, Chain"/>
    <property type="match status" value="1"/>
</dbReference>
<accession>A0A540KZM0</accession>
<dbReference type="AlphaFoldDB" id="A0A540KZM0"/>
<dbReference type="EMBL" id="VIEB01000846">
    <property type="protein sequence ID" value="TQD79665.1"/>
    <property type="molecule type" value="Genomic_DNA"/>
</dbReference>
<gene>
    <name evidence="4" type="ORF">C1H46_034797</name>
</gene>
<dbReference type="GO" id="GO:0046872">
    <property type="term" value="F:metal ion binding"/>
    <property type="evidence" value="ECO:0007669"/>
    <property type="project" value="UniProtKB-KW"/>
</dbReference>